<keyword evidence="4" id="KW-1185">Reference proteome</keyword>
<dbReference type="InterPro" id="IPR050708">
    <property type="entry name" value="T6SS_VgrG/RHS"/>
</dbReference>
<evidence type="ECO:0000256" key="1">
    <source>
        <dbReference type="SAM" id="SignalP"/>
    </source>
</evidence>
<feature type="domain" description="DUF6443" evidence="2">
    <location>
        <begin position="261"/>
        <end position="385"/>
    </location>
</feature>
<reference evidence="4" key="1">
    <citation type="submission" date="2016-11" db="EMBL/GenBank/DDBJ databases">
        <authorList>
            <person name="Varghese N."/>
            <person name="Submissions S."/>
        </authorList>
    </citation>
    <scope>NUCLEOTIDE SEQUENCE [LARGE SCALE GENOMIC DNA]</scope>
    <source>
        <strain evidence="4">DSM 22623</strain>
    </source>
</reference>
<protein>
    <submittedName>
        <fullName evidence="3">RHS repeat-associated core domain-containing protein</fullName>
    </submittedName>
</protein>
<feature type="signal peptide" evidence="1">
    <location>
        <begin position="1"/>
        <end position="17"/>
    </location>
</feature>
<dbReference type="OrthoDB" id="2972467at2"/>
<dbReference type="NCBIfam" id="TIGR03696">
    <property type="entry name" value="Rhs_assc_core"/>
    <property type="match status" value="1"/>
</dbReference>
<keyword evidence="1" id="KW-0732">Signal</keyword>
<dbReference type="PANTHER" id="PTHR32305:SF15">
    <property type="entry name" value="PROTEIN RHSA-RELATED"/>
    <property type="match status" value="1"/>
</dbReference>
<name>A0A1M6L615_9FLAO</name>
<sequence length="1706" mass="190210">MKKIFILLVFFPFVIFAQSQTENYTETKVYKQPTTTPVTGHDKDKVMTTIQYFDGLGRVKQIIGVAAGGNVVSDNVVPIDWQLNNTATAFYNRNGAASENKVVNGATPFGTTDLLWECKPDAASNADGGWNTDYFTIDNTKTYRYTVWVKRTASQAGTTYHGTQNVNNLNGTENNNPYFWAGDLPQLNTWYLMVGIVHPHSYTGGDTGESGVYDLNGNKVIDGTEYKWRPGIDQTRFRNYLYYCTDTNVRQYFWNPLAQAIDGTELSIQDIVNRKSAFVTEEKASDIVTHVSYDALGRQAKEYLPFASQSNNANIRTGDVGLTTQKYYQQKYEEDFAGVTLPTGVNAYSEKEFDGSPLNRVVKQAAPGKDWKLGSGHEIKLGYQTNGVNEVRMYSVATSFANNTYTPTLQGGTSYYGQGELYKTVTKDENWTSGVDHTTEEFKNKQEQVVLKRNYNAGQPHDTYYVYDDFGNLTYVIPPKADTSNGISNSELTELCYQYKYDNRNRLVEKKVPGKGWEYIVYDKLDRPVLTQDAIQHTQTNSSGQLDRELLFTKYDKLGRIVYTGYTKNLSSRVTLQNAANSTSYTQWESRQSTARNLGGINVYYTNSAIPSGVTQVYTVNYYDTYTDLPSGLSNTVTTSYGQTSTTRTKGLPTVTKTRVLGTNSWITTVSYYDEKGRPIYIYLKNDYLQTADIVENKLDDFTSKVLETRTTHKKQGKADVVTVDRFEYDHMERMISQTQQVNNQTSERIVKNNYDDLGRLTSKIVSNGTKSGYKDITSGLTINNNQITKVSGGGWAVGLATQGSFAKDGYVEFIAGSDNTPMMIGLSNSNSNAHYNTINHAIYLYWTKRLIIYENGSHKGEYGKFAIGDVLRVERIGNTIHYKKNGDTFYVSKTASYGSLLGDISMHTNGAKIRDFKIVDNSKGLQKTDYKYNVRGWLTSINEDGIDDNDLFNFNLRYNTGSDASKRLYNGNIAQTSWHTQNMDASTRAYTYTYDALNRLTAATGTKDDRYDVGGIAYDKNGNILRLQRKGHTNTAATAFGLMDNLVYSYDSGNKLTKVLDNGNDNYGFQDGVNVATEYTYDTNGNMKTDANKGITGITYNHLNLPTRVTIAGENIDYKYDASGIKHRKTVNGIITDYAGNHVYENGTLQFFNHPEGYVENNNGTFNYVYQHKDHLGNIRLSYTDANKDGEITAPTTEVFFDDLSHSAGWSSVGALHGSSANIDSKHAVSGTKAVKLSRTGSGEVFVHNNEWITINNSIATDYIFSGWIYIEAPSSAYGRLMLFMNENEETGYFTQIVEAPRVRDTNKWVYVEKRVTVPANIDKLNLRVDIYTGGSKVEGWFDDLRITKVNGTVGSEIVEEKNYYPFGLAHKGYNNMISSLGNTAAQKFGYNDVELEKALGLNLMEMDFRQYDPALARFTGIDPVTHHSMSTYTAFDNNPIFWVDPSGANAEGPITETVIGITSRVDEHNVTHITQTTTTRTITENEDGSFLVNFSTESITNTVDANGKVTEGTVVKTAEGSISVVSQDNYTADITTGERKVGGDDKSSAFNKWTDKVSSYNANNDGVYNQNSIDTGSAEVIWAGKVGSAILGVFGGADKLPEFLGLALSAPQKKIIGLAGGKITADGVIGKGGDYLNKRIGKNNGYSILYDVKHVYNGQIIKDFKANRRSNGSHKKYYNSKKIKETINKALKIGRYIKSRGFRF</sequence>
<dbReference type="Pfam" id="PF20041">
    <property type="entry name" value="DUF6443"/>
    <property type="match status" value="2"/>
</dbReference>
<evidence type="ECO:0000313" key="3">
    <source>
        <dbReference type="EMBL" id="SHJ66640.1"/>
    </source>
</evidence>
<accession>A0A1M6L615</accession>
<dbReference type="InterPro" id="IPR045619">
    <property type="entry name" value="DUF6443"/>
</dbReference>
<gene>
    <name evidence="3" type="ORF">SAMN04488508_11411</name>
</gene>
<proteinExistence type="predicted"/>
<dbReference type="PANTHER" id="PTHR32305">
    <property type="match status" value="1"/>
</dbReference>
<dbReference type="Gene3D" id="2.60.120.260">
    <property type="entry name" value="Galactose-binding domain-like"/>
    <property type="match status" value="1"/>
</dbReference>
<evidence type="ECO:0000313" key="4">
    <source>
        <dbReference type="Proteomes" id="UP000184432"/>
    </source>
</evidence>
<dbReference type="EMBL" id="FQYP01000014">
    <property type="protein sequence ID" value="SHJ66640.1"/>
    <property type="molecule type" value="Genomic_DNA"/>
</dbReference>
<feature type="domain" description="DUF6443" evidence="2">
    <location>
        <begin position="27"/>
        <end position="80"/>
    </location>
</feature>
<dbReference type="Proteomes" id="UP000184432">
    <property type="component" value="Unassembled WGS sequence"/>
</dbReference>
<dbReference type="STRING" id="570521.SAMN04488508_11411"/>
<dbReference type="InterPro" id="IPR022385">
    <property type="entry name" value="Rhs_assc_core"/>
</dbReference>
<feature type="chain" id="PRO_5009919144" evidence="1">
    <location>
        <begin position="18"/>
        <end position="1706"/>
    </location>
</feature>
<organism evidence="3 4">
    <name type="scientific">Aquimarina spongiae</name>
    <dbReference type="NCBI Taxonomy" id="570521"/>
    <lineage>
        <taxon>Bacteria</taxon>
        <taxon>Pseudomonadati</taxon>
        <taxon>Bacteroidota</taxon>
        <taxon>Flavobacteriia</taxon>
        <taxon>Flavobacteriales</taxon>
        <taxon>Flavobacteriaceae</taxon>
        <taxon>Aquimarina</taxon>
    </lineage>
</organism>
<dbReference type="Gene3D" id="2.180.10.10">
    <property type="entry name" value="RHS repeat-associated core"/>
    <property type="match status" value="3"/>
</dbReference>
<evidence type="ECO:0000259" key="2">
    <source>
        <dbReference type="Pfam" id="PF20041"/>
    </source>
</evidence>
<dbReference type="RefSeq" id="WP_073321679.1">
    <property type="nucleotide sequence ID" value="NZ_FQYP01000014.1"/>
</dbReference>